<dbReference type="AlphaFoldDB" id="A0AAN5C693"/>
<evidence type="ECO:0000313" key="1">
    <source>
        <dbReference type="EMBL" id="GMR30081.1"/>
    </source>
</evidence>
<sequence length="94" mass="10494">LGRLIRAHDRLLEQLLESDWIGGAAASRVSGGNEEDLHSIEAHRHQLARAHALHALHQRVPVDHVAEARDGKWSVRIRSIDPARIRFSSLSSGR</sequence>
<dbReference type="Proteomes" id="UP001328107">
    <property type="component" value="Unassembled WGS sequence"/>
</dbReference>
<dbReference type="EMBL" id="BTRK01000001">
    <property type="protein sequence ID" value="GMR30081.1"/>
    <property type="molecule type" value="Genomic_DNA"/>
</dbReference>
<keyword evidence="2" id="KW-1185">Reference proteome</keyword>
<comment type="caution">
    <text evidence="1">The sequence shown here is derived from an EMBL/GenBank/DDBJ whole genome shotgun (WGS) entry which is preliminary data.</text>
</comment>
<name>A0AAN5C693_9BILA</name>
<feature type="non-terminal residue" evidence="1">
    <location>
        <position position="1"/>
    </location>
</feature>
<protein>
    <submittedName>
        <fullName evidence="1">Uncharacterized protein</fullName>
    </submittedName>
</protein>
<reference evidence="2" key="1">
    <citation type="submission" date="2022-10" db="EMBL/GenBank/DDBJ databases">
        <title>Genome assembly of Pristionchus species.</title>
        <authorList>
            <person name="Yoshida K."/>
            <person name="Sommer R.J."/>
        </authorList>
    </citation>
    <scope>NUCLEOTIDE SEQUENCE [LARGE SCALE GENOMIC DNA]</scope>
    <source>
        <strain evidence="2">RS5460</strain>
    </source>
</reference>
<organism evidence="1 2">
    <name type="scientific">Pristionchus mayeri</name>
    <dbReference type="NCBI Taxonomy" id="1317129"/>
    <lineage>
        <taxon>Eukaryota</taxon>
        <taxon>Metazoa</taxon>
        <taxon>Ecdysozoa</taxon>
        <taxon>Nematoda</taxon>
        <taxon>Chromadorea</taxon>
        <taxon>Rhabditida</taxon>
        <taxon>Rhabditina</taxon>
        <taxon>Diplogasteromorpha</taxon>
        <taxon>Diplogasteroidea</taxon>
        <taxon>Neodiplogasteridae</taxon>
        <taxon>Pristionchus</taxon>
    </lineage>
</organism>
<accession>A0AAN5C693</accession>
<gene>
    <name evidence="1" type="ORF">PMAYCL1PPCAC_00276</name>
</gene>
<proteinExistence type="predicted"/>
<evidence type="ECO:0000313" key="2">
    <source>
        <dbReference type="Proteomes" id="UP001328107"/>
    </source>
</evidence>